<feature type="region of interest" description="Disordered" evidence="5">
    <location>
        <begin position="1589"/>
        <end position="1613"/>
    </location>
</feature>
<dbReference type="PANTHER" id="PTHR23346:SF7">
    <property type="entry name" value="STALLED RIBOSOME SENSOR GCN1"/>
    <property type="match status" value="1"/>
</dbReference>
<dbReference type="SUPFAM" id="SSF48371">
    <property type="entry name" value="ARM repeat"/>
    <property type="match status" value="3"/>
</dbReference>
<dbReference type="Pfam" id="PF23271">
    <property type="entry name" value="HEAT_GCN1"/>
    <property type="match status" value="1"/>
</dbReference>
<evidence type="ECO:0000256" key="2">
    <source>
        <dbReference type="ARBA" id="ARBA00022737"/>
    </source>
</evidence>
<dbReference type="InterPro" id="IPR016024">
    <property type="entry name" value="ARM-type_fold"/>
</dbReference>
<evidence type="ECO:0000256" key="4">
    <source>
        <dbReference type="PROSITE-ProRule" id="PRU00103"/>
    </source>
</evidence>
<gene>
    <name evidence="7" type="ORF">H103_08155</name>
</gene>
<dbReference type="InterPro" id="IPR057546">
    <property type="entry name" value="HEAT_GCN1"/>
</dbReference>
<dbReference type="FunFam" id="1.25.10.10:FF:000090">
    <property type="entry name" value="eIF-2-alpha kinase activator GCN1"/>
    <property type="match status" value="1"/>
</dbReference>
<feature type="repeat" description="HEAT" evidence="4">
    <location>
        <begin position="938"/>
        <end position="975"/>
    </location>
</feature>
<dbReference type="GO" id="GO:0034198">
    <property type="term" value="P:cellular response to amino acid starvation"/>
    <property type="evidence" value="ECO:0007669"/>
    <property type="project" value="TreeGrafter"/>
</dbReference>
<feature type="domain" description="TOG" evidence="6">
    <location>
        <begin position="302"/>
        <end position="538"/>
    </location>
</feature>
<dbReference type="InterPro" id="IPR011989">
    <property type="entry name" value="ARM-like"/>
</dbReference>
<keyword evidence="2" id="KW-0677">Repeat</keyword>
<dbReference type="EMBL" id="KK207935">
    <property type="protein sequence ID" value="EZF48052.1"/>
    <property type="molecule type" value="Genomic_DNA"/>
</dbReference>
<dbReference type="GO" id="GO:0005829">
    <property type="term" value="C:cytosol"/>
    <property type="evidence" value="ECO:0007669"/>
    <property type="project" value="TreeGrafter"/>
</dbReference>
<evidence type="ECO:0000256" key="3">
    <source>
        <dbReference type="ARBA" id="ARBA00072275"/>
    </source>
</evidence>
<dbReference type="Proteomes" id="UP000023758">
    <property type="component" value="Unassembled WGS sequence"/>
</dbReference>
<name>A0A022VP36_TRIRU</name>
<protein>
    <recommendedName>
        <fullName evidence="3">eIF-2-alpha kinase activator GCN1</fullName>
    </recommendedName>
</protein>
<dbReference type="Pfam" id="PF24984">
    <property type="entry name" value="HEAT_EF3_GNC1"/>
    <property type="match status" value="1"/>
</dbReference>
<accession>A0A022VP36</accession>
<comment type="similarity">
    <text evidence="1">Belongs to the GCN1 family.</text>
</comment>
<dbReference type="OrthoDB" id="5148094at2759"/>
<evidence type="ECO:0000259" key="6">
    <source>
        <dbReference type="SMART" id="SM01349"/>
    </source>
</evidence>
<organism evidence="7">
    <name type="scientific">Trichophyton rubrum CBS 288.86</name>
    <dbReference type="NCBI Taxonomy" id="1215330"/>
    <lineage>
        <taxon>Eukaryota</taxon>
        <taxon>Fungi</taxon>
        <taxon>Dikarya</taxon>
        <taxon>Ascomycota</taxon>
        <taxon>Pezizomycotina</taxon>
        <taxon>Eurotiomycetes</taxon>
        <taxon>Eurotiomycetidae</taxon>
        <taxon>Onygenales</taxon>
        <taxon>Arthrodermataceae</taxon>
        <taxon>Trichophyton</taxon>
    </lineage>
</organism>
<dbReference type="SMART" id="SM01349">
    <property type="entry name" value="TOG"/>
    <property type="match status" value="1"/>
</dbReference>
<dbReference type="Pfam" id="PF24987">
    <property type="entry name" value="HEAT_EF3_N"/>
    <property type="match status" value="2"/>
</dbReference>
<dbReference type="PANTHER" id="PTHR23346">
    <property type="entry name" value="TRANSLATIONAL ACTIVATOR GCN1-RELATED"/>
    <property type="match status" value="1"/>
</dbReference>
<evidence type="ECO:0000313" key="7">
    <source>
        <dbReference type="EMBL" id="EZF48052.1"/>
    </source>
</evidence>
<proteinExistence type="inferred from homology"/>
<evidence type="ECO:0000256" key="5">
    <source>
        <dbReference type="SAM" id="MobiDB-lite"/>
    </source>
</evidence>
<dbReference type="InterPro" id="IPR034085">
    <property type="entry name" value="TOG"/>
</dbReference>
<dbReference type="Pfam" id="PF25801">
    <property type="entry name" value="HEAT_GCN1_C_2"/>
    <property type="match status" value="1"/>
</dbReference>
<feature type="repeat" description="HEAT" evidence="4">
    <location>
        <begin position="479"/>
        <end position="517"/>
    </location>
</feature>
<dbReference type="PROSITE" id="PS50077">
    <property type="entry name" value="HEAT_REPEAT"/>
    <property type="match status" value="3"/>
</dbReference>
<dbReference type="HOGENOM" id="CLU_000504_2_3_1"/>
<reference evidence="7" key="1">
    <citation type="submission" date="2014-02" db="EMBL/GenBank/DDBJ databases">
        <title>The Genome Sequence of Trichophyton rubrum (morphotype fischeri) CBS 288.86.</title>
        <authorList>
            <consortium name="The Broad Institute Genomics Platform"/>
            <person name="Cuomo C.A."/>
            <person name="White T.C."/>
            <person name="Graser Y."/>
            <person name="Martinez-Rossi N."/>
            <person name="Heitman J."/>
            <person name="Young S.K."/>
            <person name="Zeng Q."/>
            <person name="Gargeya S."/>
            <person name="Abouelleil A."/>
            <person name="Alvarado L."/>
            <person name="Chapman S.B."/>
            <person name="Gainer-Dewar J."/>
            <person name="Goldberg J."/>
            <person name="Griggs A."/>
            <person name="Gujja S."/>
            <person name="Hansen M."/>
            <person name="Howarth C."/>
            <person name="Imamovic A."/>
            <person name="Larimer J."/>
            <person name="Martinez D."/>
            <person name="Murphy C."/>
            <person name="Pearson M.D."/>
            <person name="Persinoti G."/>
            <person name="Poon T."/>
            <person name="Priest M."/>
            <person name="Roberts A.D."/>
            <person name="Saif S."/>
            <person name="Shea T.D."/>
            <person name="Sykes S.N."/>
            <person name="Wortman J."/>
            <person name="Nusbaum C."/>
            <person name="Birren B."/>
        </authorList>
    </citation>
    <scope>NUCLEOTIDE SEQUENCE [LARGE SCALE GENOMIC DNA]</scope>
    <source>
        <strain evidence="7">CBS 288.86</strain>
    </source>
</reference>
<dbReference type="Gene3D" id="1.25.10.10">
    <property type="entry name" value="Leucine-rich Repeat Variant"/>
    <property type="match status" value="4"/>
</dbReference>
<dbReference type="GO" id="GO:1904688">
    <property type="term" value="P:regulation of cytoplasmic translational initiation"/>
    <property type="evidence" value="ECO:0007669"/>
    <property type="project" value="UniProtKB-ARBA"/>
</dbReference>
<evidence type="ECO:0000256" key="1">
    <source>
        <dbReference type="ARBA" id="ARBA00007366"/>
    </source>
</evidence>
<feature type="repeat" description="HEAT" evidence="4">
    <location>
        <begin position="597"/>
        <end position="635"/>
    </location>
</feature>
<dbReference type="GO" id="GO:0030295">
    <property type="term" value="F:protein kinase activator activity"/>
    <property type="evidence" value="ECO:0007669"/>
    <property type="project" value="UniProtKB-ARBA"/>
</dbReference>
<sequence length="1630" mass="177443">MRKHTAHYKLVRDALSDLCRAMAANIQPDELEVLLRGSISREIAVRTAVLQSILSEIDLTDIDFSVHLWIAYHDNVAENAEIAREIWEENALDVDEQSPDLIIKHLANDDLSLRSAAAIALAHACELCPSIFSDTLKKLESMYREQVHTKPVQTDSYGMPRKAEQADAWEIRSGIALSFGAMASGFSGDDIVSFFRFLIDEGPLIDRNASVRRQMAESGSAVITSRGREKVEELMSIFETTLETSDKETEQSDWLNEAVIILYGSLAQHLVVGDDRIQKVTRKLMDALSTPSETVQLAVAQCLIPLIRLDGSDASHFVQELLDQLFTSKKYAARRGAAYGLAGIVRGKGVLALRDFGIMSRLAEASENKKESNQRQGAVLAYELLAFVLGRVFEPYVIRIVPQLLTSFGDPSIDVRDACLDAAKACFASLSSFGVKQILPTLLDGLDDTQWRSKKGACDLLGAMAYLDPQQLALNLPDIIPPLTEVLNDSHKEVRNSANRSLQRFGDVISNPEVKSLVSILLKALSDPTKYTDEALDALIKISFVHYLDAPSLALVVRILERGLSDRSTTKRKAAQIIGSLAHLTERKDLISHLPILVAGLKTAVVDPVPTTRATASKALGSLIEKLGEDTLPDLIPSLMATLKSEAGAGDRMGSAQALAEVLAGLGTSRLEDTLPSLLQNVSSSKATVREGFMTLFIFLPACFGNSFAAYLNRIIPPILVGLADEVESIRETSLRAGRLLVKNFSTRSIDLLLPELERGLANDNYRIRLSSVELIGDLLFNLTGATAADGEEEIDSAIQAGQSLLEVLGEERRNKVLSSIYICRCDTSGLVRSAAINVWKALVATPRTLKELVPTLSQVIIRRLGSSNMEQKVIAGNALGELIKKAGEGVLSTLLPELEEGLITSTDIDGRQGICLAVRELVVSSSEESLETYEKALISIVKTALVDTNDQVREAAAEAFDALQQALGKRIVDRVLPDLLHLLHNENDAEQALAALLTLLTEATRANIILPNLIPTLLTKPITGFNAKALASLSKVAGGGMNRRLPTILNTLMDEIISTEDSGLKSEVSDAFDTVLDSVDEFDGLNVAMNVMLALMKHDDHRRRSSAAMHLATFFSNTEMDISRFYPELIRVLLISFDDRDKEVVKAAWEGLNQLTKSMKKEEMEVLVNPARQVLRQVGVPGSNLAGFSLPKGIGAILPIFLQGLLNGNIEQRTQSALAIGDIIDRTSPESLKTFVTQITGPLIRVVSERSVDIKCAIFLALDKLLEKIPLFVKPFLPQLQRTFARGLADTSSETLRTRAAKGLGILITLTPRVDPLVAELITGSKTTDPGVKNAMLRALHDVVDKAGTNMSEASRQAVLGLVDNDSVDDAATTITNAKLAGALIKSLPTPTAIPLIKNRILATQLTHQSILRLNAILVESPALLNENFRSEVPVAICHAIRNSDVFISDNGVLAAGKYLLSAHMDRKPEDEKEVFEALAGIVQPGKPVDTRRLTLVVLRTVARENQEMIARYRSLVVPPVFGGVRDTVIPVKLAAEAAFLAIFSVVESEGEVFEEYMKGPGAELPAGPKRSMQDYFKRVALRLGGQARERREAEGGQGGLGLSSDEVEDEKEVWSVGKVDLGESFGDD</sequence>
<dbReference type="InterPro" id="IPR021133">
    <property type="entry name" value="HEAT_type_2"/>
</dbReference>